<dbReference type="Gene3D" id="1.20.1640.10">
    <property type="entry name" value="Multidrug efflux transporter AcrB transmembrane domain"/>
    <property type="match status" value="1"/>
</dbReference>
<organism evidence="2 3">
    <name type="scientific">Pseudomonas cedrina subsp. cedrina</name>
    <dbReference type="NCBI Taxonomy" id="76762"/>
    <lineage>
        <taxon>Bacteria</taxon>
        <taxon>Pseudomonadati</taxon>
        <taxon>Pseudomonadota</taxon>
        <taxon>Gammaproteobacteria</taxon>
        <taxon>Pseudomonadales</taxon>
        <taxon>Pseudomonadaceae</taxon>
        <taxon>Pseudomonas</taxon>
    </lineage>
</organism>
<dbReference type="EMBL" id="MNPW01000007">
    <property type="protein sequence ID" value="ONH53098.1"/>
    <property type="molecule type" value="Genomic_DNA"/>
</dbReference>
<dbReference type="AlphaFoldDB" id="A0A1V2K5U9"/>
<sequence>MPCPESALAFIPLTLSVFWSSLAFVLTGGVLVGTVLTLLFLLALGSVVLGREKTKVVETSHITAG</sequence>
<proteinExistence type="predicted"/>
<reference evidence="2 3" key="1">
    <citation type="submission" date="2016-10" db="EMBL/GenBank/DDBJ databases">
        <title>Pseudomonas lactis sp. nov. and Pseudomonas paralactis sp. nov., isolated from bovine raw milk.</title>
        <authorList>
            <person name="Von Neubeck M."/>
            <person name="Huptas C."/>
            <person name="Glueck C."/>
            <person name="Krewinkel M."/>
            <person name="Stoeckel M."/>
            <person name="Stressler T."/>
            <person name="Fischer L."/>
            <person name="Hinrichs J."/>
            <person name="Scherer S."/>
            <person name="Wenning M."/>
        </authorList>
    </citation>
    <scope>NUCLEOTIDE SEQUENCE [LARGE SCALE GENOMIC DNA]</scope>
    <source>
        <strain evidence="2 3">DSM 17516</strain>
    </source>
</reference>
<gene>
    <name evidence="2" type="ORF">BLL36_15545</name>
</gene>
<evidence type="ECO:0000256" key="1">
    <source>
        <dbReference type="SAM" id="Phobius"/>
    </source>
</evidence>
<keyword evidence="1" id="KW-0812">Transmembrane</keyword>
<evidence type="ECO:0000313" key="2">
    <source>
        <dbReference type="EMBL" id="ONH53098.1"/>
    </source>
</evidence>
<keyword evidence="1" id="KW-0472">Membrane</keyword>
<dbReference type="SUPFAM" id="SSF82866">
    <property type="entry name" value="Multidrug efflux transporter AcrB transmembrane domain"/>
    <property type="match status" value="1"/>
</dbReference>
<feature type="transmembrane region" description="Helical" evidence="1">
    <location>
        <begin position="33"/>
        <end position="50"/>
    </location>
</feature>
<evidence type="ECO:0000313" key="3">
    <source>
        <dbReference type="Proteomes" id="UP000189295"/>
    </source>
</evidence>
<protein>
    <submittedName>
        <fullName evidence="2">Uncharacterized protein</fullName>
    </submittedName>
</protein>
<keyword evidence="1" id="KW-1133">Transmembrane helix</keyword>
<name>A0A1V2K5U9_PSECE</name>
<comment type="caution">
    <text evidence="2">The sequence shown here is derived from an EMBL/GenBank/DDBJ whole genome shotgun (WGS) entry which is preliminary data.</text>
</comment>
<accession>A0A1V2K5U9</accession>
<dbReference type="Proteomes" id="UP000189295">
    <property type="component" value="Unassembled WGS sequence"/>
</dbReference>